<evidence type="ECO:0000256" key="2">
    <source>
        <dbReference type="ARBA" id="ARBA00022448"/>
    </source>
</evidence>
<sequence length="525" mass="56797">MKRFLAIGAAVVAAALIIGAAVAIARPDWLPARIRTGLAPGPAPAESAGEDAGLFCQEHGVPEKFCTLCHEELKEKLQACREHGGLPEDICTLCHPEVKDKYRLRVCKEHGLPESYCSRCGKAPSASLDPPDDGWCVAHKKPEDLCVACKVDPTAHGPADESKACRKPLPLVRLASAKLAGQIGIQVARATEESHAHKLTANAEAAYDANRYADITPRVGGFLREVRADLGKVVEQGEVLAVVDSAEVSTAKAQYITARAAEELARATYDRTRPLAREGVLARKGEIETLTALNQAKASLLDASQRLKNFGFDDRRLGRILKDNDTSSFLDVISPLDGTVVVRHAVRGEPVQATAQVFSVTDTSVMWLWVDVYESDIAAVKVGQQVSFVVSGNDETSFRGTVNWIGTEVNPQTRTTRIRAELANPEGRLRANQFGQAEIRVGEEHKAVVVPKAAVQRKDDVDVVFLPEPEGDVYRPQRVVTKPTDRGDVLEVAWGLRPGQKIVTKGAFLLKTEIMKGAIGAGCCE</sequence>
<feature type="domain" description="CzcB-like alpha-helical hairpin" evidence="3">
    <location>
        <begin position="251"/>
        <end position="308"/>
    </location>
</feature>
<dbReference type="Pfam" id="PF25975">
    <property type="entry name" value="CzcB_C"/>
    <property type="match status" value="1"/>
</dbReference>
<dbReference type="InterPro" id="IPR058647">
    <property type="entry name" value="BSH_CzcB-like"/>
</dbReference>
<evidence type="ECO:0000259" key="3">
    <source>
        <dbReference type="Pfam" id="PF25893"/>
    </source>
</evidence>
<dbReference type="GO" id="GO:0015679">
    <property type="term" value="P:plasma membrane copper ion transport"/>
    <property type="evidence" value="ECO:0007669"/>
    <property type="project" value="TreeGrafter"/>
</dbReference>
<dbReference type="Pfam" id="PF25893">
    <property type="entry name" value="HH_CzcB"/>
    <property type="match status" value="1"/>
</dbReference>
<dbReference type="NCBIfam" id="TIGR01730">
    <property type="entry name" value="RND_mfp"/>
    <property type="match status" value="1"/>
</dbReference>
<reference evidence="7 8" key="1">
    <citation type="submission" date="2019-08" db="EMBL/GenBank/DDBJ databases">
        <title>Deep-cultivation of Planctomycetes and their phenomic and genomic characterization uncovers novel biology.</title>
        <authorList>
            <person name="Wiegand S."/>
            <person name="Jogler M."/>
            <person name="Boedeker C."/>
            <person name="Pinto D."/>
            <person name="Vollmers J."/>
            <person name="Rivas-Marin E."/>
            <person name="Kohn T."/>
            <person name="Peeters S.H."/>
            <person name="Heuer A."/>
            <person name="Rast P."/>
            <person name="Oberbeckmann S."/>
            <person name="Bunk B."/>
            <person name="Jeske O."/>
            <person name="Meyerdierks A."/>
            <person name="Storesund J.E."/>
            <person name="Kallscheuer N."/>
            <person name="Luecker S."/>
            <person name="Lage O.M."/>
            <person name="Pohl T."/>
            <person name="Merkel B.J."/>
            <person name="Hornburger P."/>
            <person name="Mueller R.-W."/>
            <person name="Bruemmer F."/>
            <person name="Labrenz M."/>
            <person name="Spormann A.M."/>
            <person name="Op den Camp H."/>
            <person name="Overmann J."/>
            <person name="Amann R."/>
            <person name="Jetten M.S.M."/>
            <person name="Mascher T."/>
            <person name="Medema M.H."/>
            <person name="Devos D.P."/>
            <person name="Kaster A.-K."/>
            <person name="Ovreas L."/>
            <person name="Rohde M."/>
            <person name="Galperin M.Y."/>
            <person name="Jogler C."/>
        </authorList>
    </citation>
    <scope>NUCLEOTIDE SEQUENCE [LARGE SCALE GENOMIC DNA]</scope>
    <source>
        <strain evidence="7 8">OJF2</strain>
    </source>
</reference>
<dbReference type="AlphaFoldDB" id="A0A5B9W3J5"/>
<proteinExistence type="inferred from homology"/>
<dbReference type="InterPro" id="IPR058792">
    <property type="entry name" value="Beta-barrel_RND_2"/>
</dbReference>
<dbReference type="EMBL" id="CP042997">
    <property type="protein sequence ID" value="QEH34827.1"/>
    <property type="molecule type" value="Genomic_DNA"/>
</dbReference>
<dbReference type="InterPro" id="IPR058649">
    <property type="entry name" value="CzcB_C"/>
</dbReference>
<protein>
    <submittedName>
        <fullName evidence="7">Cobalt-zinc-cadmium resistance protein CzcB</fullName>
    </submittedName>
</protein>
<dbReference type="Gene3D" id="2.40.50.100">
    <property type="match status" value="1"/>
</dbReference>
<dbReference type="KEGG" id="agv:OJF2_33720"/>
<dbReference type="FunFam" id="2.40.30.170:FF:000010">
    <property type="entry name" value="Efflux RND transporter periplasmic adaptor subunit"/>
    <property type="match status" value="1"/>
</dbReference>
<dbReference type="InterPro" id="IPR006143">
    <property type="entry name" value="RND_pump_MFP"/>
</dbReference>
<gene>
    <name evidence="7" type="primary">czcB_5</name>
    <name evidence="7" type="ORF">OJF2_33720</name>
</gene>
<dbReference type="GO" id="GO:0022857">
    <property type="term" value="F:transmembrane transporter activity"/>
    <property type="evidence" value="ECO:0007669"/>
    <property type="project" value="InterPro"/>
</dbReference>
<evidence type="ECO:0000259" key="6">
    <source>
        <dbReference type="Pfam" id="PF25975"/>
    </source>
</evidence>
<organism evidence="7 8">
    <name type="scientific">Aquisphaera giovannonii</name>
    <dbReference type="NCBI Taxonomy" id="406548"/>
    <lineage>
        <taxon>Bacteria</taxon>
        <taxon>Pseudomonadati</taxon>
        <taxon>Planctomycetota</taxon>
        <taxon>Planctomycetia</taxon>
        <taxon>Isosphaerales</taxon>
        <taxon>Isosphaeraceae</taxon>
        <taxon>Aquisphaera</taxon>
    </lineage>
</organism>
<comment type="similarity">
    <text evidence="1">Belongs to the membrane fusion protein (MFP) (TC 8.A.1) family.</text>
</comment>
<dbReference type="SUPFAM" id="SSF111369">
    <property type="entry name" value="HlyD-like secretion proteins"/>
    <property type="match status" value="1"/>
</dbReference>
<dbReference type="RefSeq" id="WP_148594698.1">
    <property type="nucleotide sequence ID" value="NZ_CP042997.1"/>
</dbReference>
<evidence type="ECO:0000256" key="1">
    <source>
        <dbReference type="ARBA" id="ARBA00009477"/>
    </source>
</evidence>
<dbReference type="PANTHER" id="PTHR30097">
    <property type="entry name" value="CATION EFFLUX SYSTEM PROTEIN CUSB"/>
    <property type="match status" value="1"/>
</dbReference>
<dbReference type="GO" id="GO:0016020">
    <property type="term" value="C:membrane"/>
    <property type="evidence" value="ECO:0007669"/>
    <property type="project" value="InterPro"/>
</dbReference>
<dbReference type="GO" id="GO:0046914">
    <property type="term" value="F:transition metal ion binding"/>
    <property type="evidence" value="ECO:0007669"/>
    <property type="project" value="TreeGrafter"/>
</dbReference>
<dbReference type="Proteomes" id="UP000324233">
    <property type="component" value="Chromosome"/>
</dbReference>
<dbReference type="Pfam" id="PF25973">
    <property type="entry name" value="BSH_CzcB"/>
    <property type="match status" value="1"/>
</dbReference>
<feature type="domain" description="CusB-like beta-barrel" evidence="4">
    <location>
        <begin position="366"/>
        <end position="439"/>
    </location>
</feature>
<dbReference type="OrthoDB" id="9806939at2"/>
<evidence type="ECO:0000259" key="5">
    <source>
        <dbReference type="Pfam" id="PF25973"/>
    </source>
</evidence>
<dbReference type="Pfam" id="PF25954">
    <property type="entry name" value="Beta-barrel_RND_2"/>
    <property type="match status" value="1"/>
</dbReference>
<dbReference type="InterPro" id="IPR058648">
    <property type="entry name" value="HH_CzcB-like"/>
</dbReference>
<name>A0A5B9W3J5_9BACT</name>
<dbReference type="Gene3D" id="2.40.420.20">
    <property type="match status" value="1"/>
</dbReference>
<keyword evidence="2" id="KW-0813">Transport</keyword>
<dbReference type="GO" id="GO:0060003">
    <property type="term" value="P:copper ion export"/>
    <property type="evidence" value="ECO:0007669"/>
    <property type="project" value="TreeGrafter"/>
</dbReference>
<dbReference type="InterPro" id="IPR051909">
    <property type="entry name" value="MFP_Cation_Efflux"/>
</dbReference>
<dbReference type="GO" id="GO:0030288">
    <property type="term" value="C:outer membrane-bounded periplasmic space"/>
    <property type="evidence" value="ECO:0007669"/>
    <property type="project" value="TreeGrafter"/>
</dbReference>
<dbReference type="PANTHER" id="PTHR30097:SF4">
    <property type="entry name" value="SLR6042 PROTEIN"/>
    <property type="match status" value="1"/>
</dbReference>
<evidence type="ECO:0000259" key="4">
    <source>
        <dbReference type="Pfam" id="PF25954"/>
    </source>
</evidence>
<feature type="domain" description="CzcB-like barrel-sandwich hybrid" evidence="5">
    <location>
        <begin position="212"/>
        <end position="362"/>
    </location>
</feature>
<evidence type="ECO:0000313" key="7">
    <source>
        <dbReference type="EMBL" id="QEH34827.1"/>
    </source>
</evidence>
<accession>A0A5B9W3J5</accession>
<feature type="domain" description="CzcB-like C-terminal circularly permuted SH3-like" evidence="6">
    <location>
        <begin position="448"/>
        <end position="511"/>
    </location>
</feature>
<keyword evidence="8" id="KW-1185">Reference proteome</keyword>
<evidence type="ECO:0000313" key="8">
    <source>
        <dbReference type="Proteomes" id="UP000324233"/>
    </source>
</evidence>
<dbReference type="Gene3D" id="2.40.30.170">
    <property type="match status" value="1"/>
</dbReference>